<keyword evidence="2" id="KW-1185">Reference proteome</keyword>
<name>A0ABX6LIX7_9BACT</name>
<accession>A0ABX6LIX7</accession>
<dbReference type="EMBL" id="CP051204">
    <property type="protein sequence ID" value="QJB39723.1"/>
    <property type="molecule type" value="Genomic_DNA"/>
</dbReference>
<reference evidence="2" key="1">
    <citation type="submission" date="2020-04" db="EMBL/GenBank/DDBJ databases">
        <authorList>
            <person name="Kittiwongwattana C."/>
        </authorList>
    </citation>
    <scope>NUCLEOTIDE SEQUENCE [LARGE SCALE GENOMIC DNA]</scope>
    <source>
        <strain evidence="2">1303</strain>
    </source>
</reference>
<gene>
    <name evidence="1" type="ORF">HF324_18415</name>
</gene>
<dbReference type="Proteomes" id="UP000503144">
    <property type="component" value="Chromosome"/>
</dbReference>
<protein>
    <submittedName>
        <fullName evidence="1">Uncharacterized protein</fullName>
    </submittedName>
</protein>
<sequence>MILGIDLILSMGTGTPVPVCHSKSCTLSRSRDYLTITDPTGPDEKYLPSIKRGTVAAEGLMVYKESINGISVLEWLENGSLVGFSFRTSASGGLIISGKMYIDHWEETGDYSSALSYSFTGKINGPMQIVKSTVQKTVYLADVTGVRLPQCPNPYPANIFWYDGTLLGIAYDVPDVISLFNSYPVNKDLRLTGFSSGCDFTLSVGWTAETSPDWIVAENISDRMAIAASELNIIGDGDVAGLSPTEIV</sequence>
<dbReference type="RefSeq" id="WP_168861321.1">
    <property type="nucleotide sequence ID" value="NZ_CP051204.2"/>
</dbReference>
<organism evidence="1 2">
    <name type="scientific">Chitinophaga oryzae</name>
    <dbReference type="NCBI Taxonomy" id="2725414"/>
    <lineage>
        <taxon>Bacteria</taxon>
        <taxon>Pseudomonadati</taxon>
        <taxon>Bacteroidota</taxon>
        <taxon>Chitinophagia</taxon>
        <taxon>Chitinophagales</taxon>
        <taxon>Chitinophagaceae</taxon>
        <taxon>Chitinophaga</taxon>
    </lineage>
</organism>
<evidence type="ECO:0000313" key="1">
    <source>
        <dbReference type="EMBL" id="QJB39723.1"/>
    </source>
</evidence>
<evidence type="ECO:0000313" key="2">
    <source>
        <dbReference type="Proteomes" id="UP000503144"/>
    </source>
</evidence>
<reference evidence="1 2" key="2">
    <citation type="submission" date="2020-09" db="EMBL/GenBank/DDBJ databases">
        <authorList>
            <person name="Kittiwongwattana C."/>
        </authorList>
    </citation>
    <scope>NUCLEOTIDE SEQUENCE [LARGE SCALE GENOMIC DNA]</scope>
    <source>
        <strain evidence="1 2">1303</strain>
    </source>
</reference>
<proteinExistence type="predicted"/>